<reference evidence="2 3" key="1">
    <citation type="journal article" date="2016" name="Front. Microbiol.">
        <title>Genome and transcriptome sequences reveal the specific parasitism of the nematophagous Purpureocillium lilacinum 36-1.</title>
        <authorList>
            <person name="Xie J."/>
            <person name="Li S."/>
            <person name="Mo C."/>
            <person name="Xiao X."/>
            <person name="Peng D."/>
            <person name="Wang G."/>
            <person name="Xiao Y."/>
        </authorList>
    </citation>
    <scope>NUCLEOTIDE SEQUENCE [LARGE SCALE GENOMIC DNA]</scope>
    <source>
        <strain evidence="2 3">36-1</strain>
    </source>
</reference>
<comment type="caution">
    <text evidence="2">The sequence shown here is derived from an EMBL/GenBank/DDBJ whole genome shotgun (WGS) entry which is preliminary data.</text>
</comment>
<evidence type="ECO:0000313" key="2">
    <source>
        <dbReference type="EMBL" id="PWI74864.1"/>
    </source>
</evidence>
<dbReference type="AlphaFoldDB" id="A0A2U3EK18"/>
<feature type="region of interest" description="Disordered" evidence="1">
    <location>
        <begin position="304"/>
        <end position="326"/>
    </location>
</feature>
<gene>
    <name evidence="2" type="ORF">PCL_08178</name>
</gene>
<dbReference type="Proteomes" id="UP000245956">
    <property type="component" value="Unassembled WGS sequence"/>
</dbReference>
<sequence>MCGRSLEGGPGNHFQGESRLQMPESQLNLRSIRRGSKGKYGWLHEWSDGGMPLLNEVVWAVSLALLAAVPEILVKPAQRPTARRATVPRQTDMAGQPHDFVIVGSSGLAPAQARRRSSPLAPAMPSKGDELCALVGPDALVAASRRRTSLMRLCAACVWRHSRHKSLLGLPWRHTSGISAQTRHPISCWPQADGAGQAILQGPRRRPSLLGRMRGSHAVWSFFLCSSCRDRGAVGTRSQHVVRCAIYVRTAHRQREYSTETACEQGSQWRRTESLRATKNEASRSHISRGNLDRLEVGGRCWNMRREAPPSHPSKTPAAATPRHLR</sequence>
<feature type="region of interest" description="Disordered" evidence="1">
    <location>
        <begin position="1"/>
        <end position="23"/>
    </location>
</feature>
<feature type="compositionally biased region" description="Gly residues" evidence="1">
    <location>
        <begin position="1"/>
        <end position="11"/>
    </location>
</feature>
<dbReference type="EMBL" id="LCWV01000003">
    <property type="protein sequence ID" value="PWI74864.1"/>
    <property type="molecule type" value="Genomic_DNA"/>
</dbReference>
<proteinExistence type="predicted"/>
<name>A0A2U3EK18_PURLI</name>
<evidence type="ECO:0000256" key="1">
    <source>
        <dbReference type="SAM" id="MobiDB-lite"/>
    </source>
</evidence>
<evidence type="ECO:0000313" key="3">
    <source>
        <dbReference type="Proteomes" id="UP000245956"/>
    </source>
</evidence>
<protein>
    <submittedName>
        <fullName evidence="2">Uncharacterized protein</fullName>
    </submittedName>
</protein>
<organism evidence="2 3">
    <name type="scientific">Purpureocillium lilacinum</name>
    <name type="common">Paecilomyces lilacinus</name>
    <dbReference type="NCBI Taxonomy" id="33203"/>
    <lineage>
        <taxon>Eukaryota</taxon>
        <taxon>Fungi</taxon>
        <taxon>Dikarya</taxon>
        <taxon>Ascomycota</taxon>
        <taxon>Pezizomycotina</taxon>
        <taxon>Sordariomycetes</taxon>
        <taxon>Hypocreomycetidae</taxon>
        <taxon>Hypocreales</taxon>
        <taxon>Ophiocordycipitaceae</taxon>
        <taxon>Purpureocillium</taxon>
    </lineage>
</organism>
<accession>A0A2U3EK18</accession>